<keyword evidence="3 7" id="KW-0560">Oxidoreductase</keyword>
<keyword evidence="2" id="KW-0784">Thiamine biosynthesis</keyword>
<dbReference type="Pfam" id="PF01266">
    <property type="entry name" value="DAO"/>
    <property type="match status" value="1"/>
</dbReference>
<dbReference type="Proteomes" id="UP001597214">
    <property type="component" value="Unassembled WGS sequence"/>
</dbReference>
<sequence length="376" mass="40870">MKKQYDVLIVGGGIIGHSIAYTLSKRGSSVLVLEKGEINEKASQRAAGMLAAQGEVKEDGPLFQLARKSRNTFPALKDELKEQSGIDIELIEKGMLNVAMTDEKADELKEMILFQQSAGEDAIWLSAKEANELEPGLSTNIIGAMYAPKDGQVSAPKLAHAFAKAASSLGADIQEHTEVVKILSKQGKCVGVETACDTFLAEHVVVTTGAWTKQVLQSAGLTLPIYPVKGECISVHSHRSIIEKTIFTDECYVVPKCEGRFIIGATMVPNTFDEQVRVGSVTGLLNKAMNLVPFLKDTTWEKVWAGIRPQTIDGLPFMGEHPMIQGLYVSTGHYRNGILLSPITGEIMADMIHGVPNNQDITAFSLHRAIKEVEQP</sequence>
<dbReference type="SUPFAM" id="SSF54373">
    <property type="entry name" value="FAD-linked reductases, C-terminal domain"/>
    <property type="match status" value="1"/>
</dbReference>
<evidence type="ECO:0000313" key="8">
    <source>
        <dbReference type="Proteomes" id="UP001597214"/>
    </source>
</evidence>
<dbReference type="NCBIfam" id="TIGR02352">
    <property type="entry name" value="thiamin_ThiO"/>
    <property type="match status" value="1"/>
</dbReference>
<dbReference type="GO" id="GO:0043799">
    <property type="term" value="F:glycine oxidase activity"/>
    <property type="evidence" value="ECO:0007669"/>
    <property type="project" value="UniProtKB-EC"/>
</dbReference>
<comment type="pathway">
    <text evidence="1">Cofactor biosynthesis; thiamine diphosphate biosynthesis.</text>
</comment>
<evidence type="ECO:0000259" key="6">
    <source>
        <dbReference type="Pfam" id="PF01266"/>
    </source>
</evidence>
<dbReference type="RefSeq" id="WP_377930294.1">
    <property type="nucleotide sequence ID" value="NZ_JBHUEM010000052.1"/>
</dbReference>
<dbReference type="Gene3D" id="3.30.9.10">
    <property type="entry name" value="D-Amino Acid Oxidase, subunit A, domain 2"/>
    <property type="match status" value="1"/>
</dbReference>
<dbReference type="InterPro" id="IPR006076">
    <property type="entry name" value="FAD-dep_OxRdtase"/>
</dbReference>
<evidence type="ECO:0000256" key="3">
    <source>
        <dbReference type="ARBA" id="ARBA00023002"/>
    </source>
</evidence>
<comment type="caution">
    <text evidence="7">The sequence shown here is derived from an EMBL/GenBank/DDBJ whole genome shotgun (WGS) entry which is preliminary data.</text>
</comment>
<evidence type="ECO:0000256" key="4">
    <source>
        <dbReference type="ARBA" id="ARBA00049872"/>
    </source>
</evidence>
<gene>
    <name evidence="7" type="primary">thiO</name>
    <name evidence="7" type="ORF">ACFSCX_21410</name>
</gene>
<dbReference type="PANTHER" id="PTHR13847">
    <property type="entry name" value="SARCOSINE DEHYDROGENASE-RELATED"/>
    <property type="match status" value="1"/>
</dbReference>
<feature type="domain" description="FAD dependent oxidoreductase" evidence="6">
    <location>
        <begin position="6"/>
        <end position="351"/>
    </location>
</feature>
<dbReference type="PANTHER" id="PTHR13847:SF289">
    <property type="entry name" value="GLYCINE OXIDASE"/>
    <property type="match status" value="1"/>
</dbReference>
<name>A0ABW4LVW4_9BACI</name>
<dbReference type="Gene3D" id="3.50.50.60">
    <property type="entry name" value="FAD/NAD(P)-binding domain"/>
    <property type="match status" value="1"/>
</dbReference>
<keyword evidence="8" id="KW-1185">Reference proteome</keyword>
<protein>
    <recommendedName>
        <fullName evidence="5">glycine oxidase</fullName>
        <ecNumber evidence="5">1.4.3.19</ecNumber>
    </recommendedName>
</protein>
<accession>A0ABW4LVW4</accession>
<dbReference type="InterPro" id="IPR036188">
    <property type="entry name" value="FAD/NAD-bd_sf"/>
</dbReference>
<evidence type="ECO:0000313" key="7">
    <source>
        <dbReference type="EMBL" id="MFD1739071.1"/>
    </source>
</evidence>
<dbReference type="EMBL" id="JBHUEM010000052">
    <property type="protein sequence ID" value="MFD1739071.1"/>
    <property type="molecule type" value="Genomic_DNA"/>
</dbReference>
<organism evidence="7 8">
    <name type="scientific">Bacillus salitolerans</name>
    <dbReference type="NCBI Taxonomy" id="1437434"/>
    <lineage>
        <taxon>Bacteria</taxon>
        <taxon>Bacillati</taxon>
        <taxon>Bacillota</taxon>
        <taxon>Bacilli</taxon>
        <taxon>Bacillales</taxon>
        <taxon>Bacillaceae</taxon>
        <taxon>Bacillus</taxon>
    </lineage>
</organism>
<dbReference type="SUPFAM" id="SSF51905">
    <property type="entry name" value="FAD/NAD(P)-binding domain"/>
    <property type="match status" value="1"/>
</dbReference>
<evidence type="ECO:0000256" key="5">
    <source>
        <dbReference type="ARBA" id="ARBA00050018"/>
    </source>
</evidence>
<evidence type="ECO:0000256" key="1">
    <source>
        <dbReference type="ARBA" id="ARBA00004948"/>
    </source>
</evidence>
<dbReference type="EC" id="1.4.3.19" evidence="5"/>
<reference evidence="8" key="1">
    <citation type="journal article" date="2019" name="Int. J. Syst. Evol. Microbiol.">
        <title>The Global Catalogue of Microorganisms (GCM) 10K type strain sequencing project: providing services to taxonomists for standard genome sequencing and annotation.</title>
        <authorList>
            <consortium name="The Broad Institute Genomics Platform"/>
            <consortium name="The Broad Institute Genome Sequencing Center for Infectious Disease"/>
            <person name="Wu L."/>
            <person name="Ma J."/>
        </authorList>
    </citation>
    <scope>NUCLEOTIDE SEQUENCE [LARGE SCALE GENOMIC DNA]</scope>
    <source>
        <strain evidence="8">CCUG 49339</strain>
    </source>
</reference>
<comment type="catalytic activity">
    <reaction evidence="4">
        <text>glycine + O2 + H2O = glyoxylate + H2O2 + NH4(+)</text>
        <dbReference type="Rhea" id="RHEA:11532"/>
        <dbReference type="ChEBI" id="CHEBI:15377"/>
        <dbReference type="ChEBI" id="CHEBI:15379"/>
        <dbReference type="ChEBI" id="CHEBI:16240"/>
        <dbReference type="ChEBI" id="CHEBI:28938"/>
        <dbReference type="ChEBI" id="CHEBI:36655"/>
        <dbReference type="ChEBI" id="CHEBI:57305"/>
        <dbReference type="EC" id="1.4.3.19"/>
    </reaction>
</comment>
<proteinExistence type="predicted"/>
<dbReference type="InterPro" id="IPR012727">
    <property type="entry name" value="Gly_oxidase_ThiO"/>
</dbReference>
<evidence type="ECO:0000256" key="2">
    <source>
        <dbReference type="ARBA" id="ARBA00022977"/>
    </source>
</evidence>